<dbReference type="GO" id="GO:0019028">
    <property type="term" value="C:viral capsid"/>
    <property type="evidence" value="ECO:0007669"/>
    <property type="project" value="UniProtKB-KW"/>
</dbReference>
<keyword evidence="3" id="KW-0945">Host-virus interaction</keyword>
<keyword evidence="7" id="KW-1160">Virus entry into host cell</keyword>
<evidence type="ECO:0000256" key="4">
    <source>
        <dbReference type="ARBA" id="ARBA00022804"/>
    </source>
</evidence>
<dbReference type="InterPro" id="IPR036973">
    <property type="entry name" value="Capsid_L1_sf_Papillomavir"/>
</dbReference>
<name>Q6PW78_9PAPI</name>
<dbReference type="SUPFAM" id="SSF88648">
    <property type="entry name" value="Group I dsDNA viruses"/>
    <property type="match status" value="1"/>
</dbReference>
<comment type="subcellular location">
    <subcellularLocation>
        <location evidence="1">Virion</location>
    </subcellularLocation>
</comment>
<proteinExistence type="predicted"/>
<keyword evidence="5" id="KW-0946">Virion</keyword>
<keyword evidence="6" id="KW-0426">Late protein</keyword>
<sequence>VDTTRSTNVTICTATESSVTEYKSSKFREYL</sequence>
<dbReference type="Gene3D" id="2.60.175.20">
    <property type="entry name" value="Major capsid L1 (late) superfamily, Papillomavirus"/>
    <property type="match status" value="1"/>
</dbReference>
<evidence type="ECO:0000256" key="7">
    <source>
        <dbReference type="ARBA" id="ARBA00023296"/>
    </source>
</evidence>
<reference evidence="8" key="1">
    <citation type="submission" date="2004-03" db="EMBL/GenBank/DDBJ databases">
        <authorList>
            <person name="Garcia J.A."/>
            <person name="Martorell M."/>
            <person name="Perez A."/>
        </authorList>
    </citation>
    <scope>NUCLEOTIDE SEQUENCE</scope>
</reference>
<organism evidence="8">
    <name type="scientific">Human papillomavirus type JEB2</name>
    <dbReference type="NCBI Taxonomy" id="269339"/>
    <lineage>
        <taxon>Viruses</taxon>
        <taxon>Monodnaviria</taxon>
        <taxon>Shotokuvirae</taxon>
        <taxon>Cossaviricota</taxon>
        <taxon>Papovaviricetes</taxon>
        <taxon>Zurhausenvirales</taxon>
        <taxon>Papillomaviridae</taxon>
    </lineage>
</organism>
<evidence type="ECO:0000256" key="1">
    <source>
        <dbReference type="ARBA" id="ARBA00004328"/>
    </source>
</evidence>
<feature type="non-terminal residue" evidence="8">
    <location>
        <position position="31"/>
    </location>
</feature>
<evidence type="ECO:0000256" key="2">
    <source>
        <dbReference type="ARBA" id="ARBA00022561"/>
    </source>
</evidence>
<dbReference type="GO" id="GO:0019062">
    <property type="term" value="P:virion attachment to host cell"/>
    <property type="evidence" value="ECO:0007669"/>
    <property type="project" value="UniProtKB-KW"/>
</dbReference>
<feature type="non-terminal residue" evidence="8">
    <location>
        <position position="1"/>
    </location>
</feature>
<dbReference type="InterPro" id="IPR011222">
    <property type="entry name" value="dsDNA_vir_gr_I_capsid"/>
</dbReference>
<evidence type="ECO:0000313" key="8">
    <source>
        <dbReference type="EMBL" id="AAS79103.1"/>
    </source>
</evidence>
<accession>Q6PW78</accession>
<dbReference type="GO" id="GO:0046718">
    <property type="term" value="P:symbiont entry into host cell"/>
    <property type="evidence" value="ECO:0007669"/>
    <property type="project" value="UniProtKB-KW"/>
</dbReference>
<evidence type="ECO:0000256" key="6">
    <source>
        <dbReference type="ARBA" id="ARBA00022921"/>
    </source>
</evidence>
<evidence type="ECO:0000256" key="3">
    <source>
        <dbReference type="ARBA" id="ARBA00022581"/>
    </source>
</evidence>
<keyword evidence="2" id="KW-0167">Capsid protein</keyword>
<evidence type="ECO:0000256" key="5">
    <source>
        <dbReference type="ARBA" id="ARBA00022844"/>
    </source>
</evidence>
<keyword evidence="4" id="KW-1161">Viral attachment to host cell</keyword>
<dbReference type="GO" id="GO:0005198">
    <property type="term" value="F:structural molecule activity"/>
    <property type="evidence" value="ECO:0007669"/>
    <property type="project" value="InterPro"/>
</dbReference>
<protein>
    <submittedName>
        <fullName evidence="8">L1 protein</fullName>
    </submittedName>
</protein>
<dbReference type="EMBL" id="AY573931">
    <property type="protein sequence ID" value="AAS79103.1"/>
    <property type="molecule type" value="Genomic_DNA"/>
</dbReference>